<comment type="caution">
    <text evidence="1">The sequence shown here is derived from an EMBL/GenBank/DDBJ whole genome shotgun (WGS) entry which is preliminary data.</text>
</comment>
<dbReference type="InterPro" id="IPR010181">
    <property type="entry name" value="CGCAxxGCC_motif"/>
</dbReference>
<dbReference type="NCBIfam" id="TIGR01909">
    <property type="entry name" value="C_GCAxxG_C_C"/>
    <property type="match status" value="1"/>
</dbReference>
<dbReference type="Proteomes" id="UP000030008">
    <property type="component" value="Unassembled WGS sequence"/>
</dbReference>
<dbReference type="AlphaFoldDB" id="A0A099I5U6"/>
<sequence length="139" mass="15392">MLAETAVKYYHMGYNCAESIIHAGNEVYGLDLHDRDMKMTAAFGGGFQIGDVCGALCGAACVVSARYVETKAHDCSFLRTLTQKLVIAFQNKMGSRLCAKIKPVYHSKEKKCEHTVETAAAILEEVIREWDEERKGIQG</sequence>
<accession>A0A099I5U6</accession>
<dbReference type="EMBL" id="JQIF01000050">
    <property type="protein sequence ID" value="KGJ52926.1"/>
    <property type="molecule type" value="Genomic_DNA"/>
</dbReference>
<organism evidence="1 2">
    <name type="scientific">Clostridium innocuum</name>
    <dbReference type="NCBI Taxonomy" id="1522"/>
    <lineage>
        <taxon>Bacteria</taxon>
        <taxon>Bacillati</taxon>
        <taxon>Bacillota</taxon>
        <taxon>Clostridia</taxon>
        <taxon>Eubacteriales</taxon>
        <taxon>Clostridiaceae</taxon>
        <taxon>Clostridium</taxon>
    </lineage>
</organism>
<name>A0A099I5U6_CLOIN</name>
<evidence type="ECO:0000313" key="2">
    <source>
        <dbReference type="Proteomes" id="UP000030008"/>
    </source>
</evidence>
<dbReference type="RefSeq" id="WP_044905711.1">
    <property type="nucleotide sequence ID" value="NZ_JQIF01000050.1"/>
</dbReference>
<evidence type="ECO:0000313" key="1">
    <source>
        <dbReference type="EMBL" id="KGJ52926.1"/>
    </source>
</evidence>
<protein>
    <submittedName>
        <fullName evidence="1">C_GCAxxG_C_C family redox protein</fullName>
    </submittedName>
</protein>
<reference evidence="1 2" key="1">
    <citation type="submission" date="2014-08" db="EMBL/GenBank/DDBJ databases">
        <title>Clostridium innocuum, an unnegligible vancomycin-resistant pathogen causing extra-intestinal infections.</title>
        <authorList>
            <person name="Feng Y."/>
            <person name="Chiu C.-H."/>
        </authorList>
    </citation>
    <scope>NUCLEOTIDE SEQUENCE [LARGE SCALE GENOMIC DNA]</scope>
    <source>
        <strain evidence="1 2">AN88</strain>
    </source>
</reference>
<dbReference type="Pfam" id="PF09719">
    <property type="entry name" value="C_GCAxxG_C_C"/>
    <property type="match status" value="1"/>
</dbReference>
<gene>
    <name evidence="1" type="ORF">CIAN88_12310</name>
</gene>
<proteinExistence type="predicted"/>